<dbReference type="GO" id="GO:0031410">
    <property type="term" value="C:cytoplasmic vesicle"/>
    <property type="evidence" value="ECO:0007669"/>
    <property type="project" value="UniProtKB-KW"/>
</dbReference>
<evidence type="ECO:0000313" key="8">
    <source>
        <dbReference type="EMBL" id="KAG8235555.1"/>
    </source>
</evidence>
<accession>A0A8K0KIN1</accession>
<evidence type="ECO:0000313" key="9">
    <source>
        <dbReference type="Proteomes" id="UP000792457"/>
    </source>
</evidence>
<evidence type="ECO:0000256" key="4">
    <source>
        <dbReference type="ARBA" id="ARBA00023136"/>
    </source>
</evidence>
<dbReference type="GO" id="GO:0005789">
    <property type="term" value="C:endoplasmic reticulum membrane"/>
    <property type="evidence" value="ECO:0007669"/>
    <property type="project" value="TreeGrafter"/>
</dbReference>
<name>A0A8K0KIN1_LADFU</name>
<keyword evidence="9" id="KW-1185">Reference proteome</keyword>
<dbReference type="InterPro" id="IPR019013">
    <property type="entry name" value="Vma21"/>
</dbReference>
<dbReference type="OrthoDB" id="435282at2759"/>
<evidence type="ECO:0000256" key="1">
    <source>
        <dbReference type="ARBA" id="ARBA00022692"/>
    </source>
</evidence>
<dbReference type="Pfam" id="PF09446">
    <property type="entry name" value="VMA21"/>
    <property type="match status" value="1"/>
</dbReference>
<dbReference type="GO" id="GO:0070072">
    <property type="term" value="P:vacuolar proton-transporting V-type ATPase complex assembly"/>
    <property type="evidence" value="ECO:0007669"/>
    <property type="project" value="InterPro"/>
</dbReference>
<protein>
    <submittedName>
        <fullName evidence="8">Uncharacterized protein</fullName>
    </submittedName>
</protein>
<evidence type="ECO:0000256" key="5">
    <source>
        <dbReference type="ARBA" id="ARBA00023329"/>
    </source>
</evidence>
<dbReference type="Proteomes" id="UP000792457">
    <property type="component" value="Unassembled WGS sequence"/>
</dbReference>
<reference evidence="8" key="1">
    <citation type="submission" date="2013-04" db="EMBL/GenBank/DDBJ databases">
        <authorList>
            <person name="Qu J."/>
            <person name="Murali S.C."/>
            <person name="Bandaranaike D."/>
            <person name="Bellair M."/>
            <person name="Blankenburg K."/>
            <person name="Chao H."/>
            <person name="Dinh H."/>
            <person name="Doddapaneni H."/>
            <person name="Downs B."/>
            <person name="Dugan-Rocha S."/>
            <person name="Elkadiri S."/>
            <person name="Gnanaolivu R.D."/>
            <person name="Hernandez B."/>
            <person name="Javaid M."/>
            <person name="Jayaseelan J.C."/>
            <person name="Lee S."/>
            <person name="Li M."/>
            <person name="Ming W."/>
            <person name="Munidasa M."/>
            <person name="Muniz J."/>
            <person name="Nguyen L."/>
            <person name="Ongeri F."/>
            <person name="Osuji N."/>
            <person name="Pu L.-L."/>
            <person name="Puazo M."/>
            <person name="Qu C."/>
            <person name="Quiroz J."/>
            <person name="Raj R."/>
            <person name="Weissenberger G."/>
            <person name="Xin Y."/>
            <person name="Zou X."/>
            <person name="Han Y."/>
            <person name="Richards S."/>
            <person name="Worley K."/>
            <person name="Muzny D."/>
            <person name="Gibbs R."/>
        </authorList>
    </citation>
    <scope>NUCLEOTIDE SEQUENCE</scope>
    <source>
        <strain evidence="8">Sampled in the wild</strain>
    </source>
</reference>
<dbReference type="EMBL" id="KZ308923">
    <property type="protein sequence ID" value="KAG8235555.1"/>
    <property type="molecule type" value="Genomic_DNA"/>
</dbReference>
<dbReference type="PANTHER" id="PTHR31792:SF3">
    <property type="entry name" value="VACUOLAR ATPASE ASSEMBLY INTEGRAL MEMBRANE PROTEIN VMA21"/>
    <property type="match status" value="1"/>
</dbReference>
<feature type="region of interest" description="Disordered" evidence="6">
    <location>
        <begin position="1"/>
        <end position="29"/>
    </location>
</feature>
<feature type="transmembrane region" description="Helical" evidence="7">
    <location>
        <begin position="76"/>
        <end position="94"/>
    </location>
</feature>
<keyword evidence="2" id="KW-0256">Endoplasmic reticulum</keyword>
<feature type="transmembrane region" description="Helical" evidence="7">
    <location>
        <begin position="33"/>
        <end position="56"/>
    </location>
</feature>
<sequence>MENVNSASSRITAESSQIRTSEGNSGDSPSASIANVLCVLLLYSVAMFTLPIGAYFGVHRLLRDEFGIKDFSNTVWSVLAAVLVVNMIIASYALRAYNEEKTTRHVKIYTMVKKFLSNLNLAGSSRLNQTPRSFLCVQDKYILTIVSIWCSKILHRYSKQFEDSVTFVAKHALKVPGPCVFACIAPDRTNACRIEGER</sequence>
<keyword evidence="3 7" id="KW-1133">Transmembrane helix</keyword>
<gene>
    <name evidence="8" type="ORF">J437_LFUL015395</name>
</gene>
<organism evidence="8 9">
    <name type="scientific">Ladona fulva</name>
    <name type="common">Scarce chaser dragonfly</name>
    <name type="synonym">Libellula fulva</name>
    <dbReference type="NCBI Taxonomy" id="123851"/>
    <lineage>
        <taxon>Eukaryota</taxon>
        <taxon>Metazoa</taxon>
        <taxon>Ecdysozoa</taxon>
        <taxon>Arthropoda</taxon>
        <taxon>Hexapoda</taxon>
        <taxon>Insecta</taxon>
        <taxon>Pterygota</taxon>
        <taxon>Palaeoptera</taxon>
        <taxon>Odonata</taxon>
        <taxon>Epiprocta</taxon>
        <taxon>Anisoptera</taxon>
        <taxon>Libelluloidea</taxon>
        <taxon>Libellulidae</taxon>
        <taxon>Ladona</taxon>
    </lineage>
</organism>
<dbReference type="PANTHER" id="PTHR31792">
    <property type="entry name" value="VACUOLAR ATPASE ASSEMBLY INTEGRAL MEMBRANE PROTEIN VMA21"/>
    <property type="match status" value="1"/>
</dbReference>
<reference evidence="8" key="2">
    <citation type="submission" date="2017-10" db="EMBL/GenBank/DDBJ databases">
        <title>Ladona fulva Genome sequencing and assembly.</title>
        <authorList>
            <person name="Murali S."/>
            <person name="Richards S."/>
            <person name="Bandaranaike D."/>
            <person name="Bellair M."/>
            <person name="Blankenburg K."/>
            <person name="Chao H."/>
            <person name="Dinh H."/>
            <person name="Doddapaneni H."/>
            <person name="Dugan-Rocha S."/>
            <person name="Elkadiri S."/>
            <person name="Gnanaolivu R."/>
            <person name="Hernandez B."/>
            <person name="Skinner E."/>
            <person name="Javaid M."/>
            <person name="Lee S."/>
            <person name="Li M."/>
            <person name="Ming W."/>
            <person name="Munidasa M."/>
            <person name="Muniz J."/>
            <person name="Nguyen L."/>
            <person name="Hughes D."/>
            <person name="Osuji N."/>
            <person name="Pu L.-L."/>
            <person name="Puazo M."/>
            <person name="Qu C."/>
            <person name="Quiroz J."/>
            <person name="Raj R."/>
            <person name="Weissenberger G."/>
            <person name="Xin Y."/>
            <person name="Zou X."/>
            <person name="Han Y."/>
            <person name="Worley K."/>
            <person name="Muzny D."/>
            <person name="Gibbs R."/>
        </authorList>
    </citation>
    <scope>NUCLEOTIDE SEQUENCE</scope>
    <source>
        <strain evidence="8">Sampled in the wild</strain>
    </source>
</reference>
<comment type="caution">
    <text evidence="8">The sequence shown here is derived from an EMBL/GenBank/DDBJ whole genome shotgun (WGS) entry which is preliminary data.</text>
</comment>
<keyword evidence="1 7" id="KW-0812">Transmembrane</keyword>
<proteinExistence type="predicted"/>
<evidence type="ECO:0000256" key="7">
    <source>
        <dbReference type="SAM" id="Phobius"/>
    </source>
</evidence>
<keyword evidence="4 7" id="KW-0472">Membrane</keyword>
<evidence type="ECO:0000256" key="2">
    <source>
        <dbReference type="ARBA" id="ARBA00022824"/>
    </source>
</evidence>
<keyword evidence="5" id="KW-0968">Cytoplasmic vesicle</keyword>
<evidence type="ECO:0000256" key="6">
    <source>
        <dbReference type="SAM" id="MobiDB-lite"/>
    </source>
</evidence>
<evidence type="ECO:0000256" key="3">
    <source>
        <dbReference type="ARBA" id="ARBA00022989"/>
    </source>
</evidence>
<dbReference type="AlphaFoldDB" id="A0A8K0KIN1"/>